<evidence type="ECO:0000256" key="8">
    <source>
        <dbReference type="HAMAP-Rule" id="MF_00210"/>
    </source>
</evidence>
<dbReference type="Proteomes" id="UP000075635">
    <property type="component" value="Unassembled WGS sequence"/>
</dbReference>
<feature type="binding site" evidence="8">
    <location>
        <position position="410"/>
    </location>
    <ligand>
        <name>phosphoenolpyruvate</name>
        <dbReference type="ChEBI" id="CHEBI:58702"/>
    </ligand>
</feature>
<name>A0A150RR19_SORCE</name>
<dbReference type="PANTHER" id="PTHR21090">
    <property type="entry name" value="AROM/DEHYDROQUINATE SYNTHASE"/>
    <property type="match status" value="1"/>
</dbReference>
<feature type="binding site" evidence="8">
    <location>
        <position position="171"/>
    </location>
    <ligand>
        <name>3-phosphoshikimate</name>
        <dbReference type="ChEBI" id="CHEBI:145989"/>
    </ligand>
</feature>
<feature type="binding site" evidence="8">
    <location>
        <position position="98"/>
    </location>
    <ligand>
        <name>phosphoenolpyruvate</name>
        <dbReference type="ChEBI" id="CHEBI:58702"/>
    </ligand>
</feature>
<dbReference type="GO" id="GO:0009073">
    <property type="term" value="P:aromatic amino acid family biosynthetic process"/>
    <property type="evidence" value="ECO:0007669"/>
    <property type="project" value="UniProtKB-KW"/>
</dbReference>
<sequence>MIPAGPLSIVPLSSPPELTWRVPGSKSITNRALVLAALADGESTLEGVLHSDDTRHMRSALEALGIRIQDAGPSTLVVEGGRHRLRAPERELFIGNSGTTVRFLAALACLVPGEVVLVGDEHMAKRPIADLVDGLRQLGADVDCPTGCPPLRIRGGRLKGGTLTMRGDRSSQYFSAVMMAGPFAESAIDLRVAGQLVSRPYVEITRRMVADFGGRIDEAAGGFTVHPAAGYRPRAYPIEPDASSASYPFALAAAAGGAITVPGLGDGALQGDYRFVELLEQAGARVSKQADATTVRGEGRLRGIDVDMHHISDTVMTLAAIAPLLDGPTTIRNVANIRIKETDRLAATVAELRRLGQEVTHGDDWLRVEPRPLTPALVHSYSDHRMAMSFAILGLCRPGITIEDPACVAKTYPTFWEDVERCRNASGGAASRG</sequence>
<dbReference type="EMBL" id="JEMB01002232">
    <property type="protein sequence ID" value="KYF82560.1"/>
    <property type="molecule type" value="Genomic_DNA"/>
</dbReference>
<evidence type="ECO:0000256" key="1">
    <source>
        <dbReference type="ARBA" id="ARBA00004811"/>
    </source>
</evidence>
<keyword evidence="6 8" id="KW-0057">Aromatic amino acid biosynthesis</keyword>
<protein>
    <recommendedName>
        <fullName evidence="8">3-phosphoshikimate 1-carboxyvinyltransferase</fullName>
        <ecNumber evidence="8">2.5.1.19</ecNumber>
    </recommendedName>
    <alternativeName>
        <fullName evidence="8">5-enolpyruvylshikimate-3-phosphate synthase</fullName>
        <shortName evidence="8">EPSP synthase</shortName>
        <shortName evidence="8">EPSPS</shortName>
    </alternativeName>
</protein>
<evidence type="ECO:0000313" key="11">
    <source>
        <dbReference type="Proteomes" id="UP000075635"/>
    </source>
</evidence>
<proteinExistence type="inferred from homology"/>
<dbReference type="GO" id="GO:0008652">
    <property type="term" value="P:amino acid biosynthetic process"/>
    <property type="evidence" value="ECO:0007669"/>
    <property type="project" value="UniProtKB-KW"/>
</dbReference>
<dbReference type="SUPFAM" id="SSF55205">
    <property type="entry name" value="EPT/RTPC-like"/>
    <property type="match status" value="1"/>
</dbReference>
<dbReference type="FunFam" id="3.65.10.10:FF:000005">
    <property type="entry name" value="3-phosphoshikimate 1-carboxyvinyltransferase"/>
    <property type="match status" value="1"/>
</dbReference>
<dbReference type="EC" id="2.5.1.19" evidence="8"/>
<dbReference type="InterPro" id="IPR036968">
    <property type="entry name" value="Enolpyruvate_Tfrase_sf"/>
</dbReference>
<comment type="subcellular location">
    <subcellularLocation>
        <location evidence="8">Cytoplasm</location>
    </subcellularLocation>
</comment>
<dbReference type="InterPro" id="IPR006264">
    <property type="entry name" value="EPSP_synthase"/>
</dbReference>
<dbReference type="UniPathway" id="UPA00053">
    <property type="reaction ID" value="UER00089"/>
</dbReference>
<feature type="binding site" evidence="8">
    <location>
        <position position="26"/>
    </location>
    <ligand>
        <name>phosphoenolpyruvate</name>
        <dbReference type="ChEBI" id="CHEBI:58702"/>
    </ligand>
</feature>
<feature type="binding site" evidence="8">
    <location>
        <position position="313"/>
    </location>
    <ligand>
        <name>3-phosphoshikimate</name>
        <dbReference type="ChEBI" id="CHEBI:145989"/>
    </ligand>
</feature>
<dbReference type="PANTHER" id="PTHR21090:SF5">
    <property type="entry name" value="PENTAFUNCTIONAL AROM POLYPEPTIDE"/>
    <property type="match status" value="1"/>
</dbReference>
<dbReference type="GO" id="GO:0003866">
    <property type="term" value="F:3-phosphoshikimate 1-carboxyvinyltransferase activity"/>
    <property type="evidence" value="ECO:0007669"/>
    <property type="project" value="UniProtKB-UniRule"/>
</dbReference>
<dbReference type="InterPro" id="IPR023193">
    <property type="entry name" value="EPSP_synthase_CS"/>
</dbReference>
<comment type="pathway">
    <text evidence="1 8">Metabolic intermediate biosynthesis; chorismate biosynthesis; chorismate from D-erythrose 4-phosphate and phosphoenolpyruvate: step 6/7.</text>
</comment>
<dbReference type="Gene3D" id="3.65.10.10">
    <property type="entry name" value="Enolpyruvate transferase domain"/>
    <property type="match status" value="2"/>
</dbReference>
<feature type="binding site" evidence="8">
    <location>
        <position position="336"/>
    </location>
    <ligand>
        <name>3-phosphoshikimate</name>
        <dbReference type="ChEBI" id="CHEBI:145989"/>
    </ligand>
</feature>
<evidence type="ECO:0000259" key="9">
    <source>
        <dbReference type="Pfam" id="PF00275"/>
    </source>
</evidence>
<feature type="binding site" evidence="8">
    <location>
        <position position="172"/>
    </location>
    <ligand>
        <name>phosphoenolpyruvate</name>
        <dbReference type="ChEBI" id="CHEBI:58702"/>
    </ligand>
</feature>
<dbReference type="HAMAP" id="MF_00210">
    <property type="entry name" value="EPSP_synth"/>
    <property type="match status" value="1"/>
</dbReference>
<evidence type="ECO:0000256" key="2">
    <source>
        <dbReference type="ARBA" id="ARBA00009948"/>
    </source>
</evidence>
<gene>
    <name evidence="8" type="primary">aroA</name>
    <name evidence="10" type="ORF">BE17_04480</name>
</gene>
<dbReference type="Pfam" id="PF00275">
    <property type="entry name" value="EPSP_synthase"/>
    <property type="match status" value="1"/>
</dbReference>
<dbReference type="CDD" id="cd01556">
    <property type="entry name" value="EPSP_synthase"/>
    <property type="match status" value="1"/>
</dbReference>
<feature type="binding site" evidence="8">
    <location>
        <position position="31"/>
    </location>
    <ligand>
        <name>3-phosphoshikimate</name>
        <dbReference type="ChEBI" id="CHEBI:145989"/>
    </ligand>
</feature>
<feature type="binding site" evidence="8">
    <location>
        <position position="27"/>
    </location>
    <ligand>
        <name>3-phosphoshikimate</name>
        <dbReference type="ChEBI" id="CHEBI:145989"/>
    </ligand>
</feature>
<comment type="function">
    <text evidence="8">Catalyzes the transfer of the enolpyruvyl moiety of phosphoenolpyruvate (PEP) to the 5-hydroxyl of shikimate-3-phosphate (S3P) to produce enolpyruvyl shikimate-3-phosphate and inorganic phosphate.</text>
</comment>
<dbReference type="PROSITE" id="PS00104">
    <property type="entry name" value="EPSP_SYNTHASE_1"/>
    <property type="match status" value="1"/>
</dbReference>
<comment type="catalytic activity">
    <reaction evidence="7">
        <text>3-phosphoshikimate + phosphoenolpyruvate = 5-O-(1-carboxyvinyl)-3-phosphoshikimate + phosphate</text>
        <dbReference type="Rhea" id="RHEA:21256"/>
        <dbReference type="ChEBI" id="CHEBI:43474"/>
        <dbReference type="ChEBI" id="CHEBI:57701"/>
        <dbReference type="ChEBI" id="CHEBI:58702"/>
        <dbReference type="ChEBI" id="CHEBI:145989"/>
        <dbReference type="EC" id="2.5.1.19"/>
    </reaction>
    <physiologicalReaction direction="left-to-right" evidence="7">
        <dbReference type="Rhea" id="RHEA:21257"/>
    </physiologicalReaction>
</comment>
<evidence type="ECO:0000256" key="7">
    <source>
        <dbReference type="ARBA" id="ARBA00044633"/>
    </source>
</evidence>
<evidence type="ECO:0000256" key="6">
    <source>
        <dbReference type="ARBA" id="ARBA00023141"/>
    </source>
</evidence>
<keyword evidence="3 8" id="KW-0963">Cytoplasm</keyword>
<comment type="caution">
    <text evidence="10">The sequence shown here is derived from an EMBL/GenBank/DDBJ whole genome shotgun (WGS) entry which is preliminary data.</text>
</comment>
<dbReference type="InterPro" id="IPR001986">
    <property type="entry name" value="Enolpyruvate_Tfrase_dom"/>
</dbReference>
<dbReference type="PIRSF" id="PIRSF000505">
    <property type="entry name" value="EPSPS"/>
    <property type="match status" value="1"/>
</dbReference>
<feature type="binding site" evidence="8">
    <location>
        <position position="26"/>
    </location>
    <ligand>
        <name>3-phosphoshikimate</name>
        <dbReference type="ChEBI" id="CHEBI:145989"/>
    </ligand>
</feature>
<evidence type="ECO:0000256" key="5">
    <source>
        <dbReference type="ARBA" id="ARBA00022679"/>
    </source>
</evidence>
<feature type="binding site" evidence="8">
    <location>
        <position position="385"/>
    </location>
    <ligand>
        <name>phosphoenolpyruvate</name>
        <dbReference type="ChEBI" id="CHEBI:58702"/>
    </ligand>
</feature>
<comment type="subunit">
    <text evidence="8">Monomer.</text>
</comment>
<evidence type="ECO:0000256" key="4">
    <source>
        <dbReference type="ARBA" id="ARBA00022605"/>
    </source>
</evidence>
<feature type="binding site" evidence="8">
    <location>
        <position position="126"/>
    </location>
    <ligand>
        <name>phosphoenolpyruvate</name>
        <dbReference type="ChEBI" id="CHEBI:58702"/>
    </ligand>
</feature>
<evidence type="ECO:0000313" key="10">
    <source>
        <dbReference type="EMBL" id="KYF82560.1"/>
    </source>
</evidence>
<dbReference type="PROSITE" id="PS00885">
    <property type="entry name" value="EPSP_SYNTHASE_2"/>
    <property type="match status" value="1"/>
</dbReference>
<organism evidence="10 11">
    <name type="scientific">Sorangium cellulosum</name>
    <name type="common">Polyangium cellulosum</name>
    <dbReference type="NCBI Taxonomy" id="56"/>
    <lineage>
        <taxon>Bacteria</taxon>
        <taxon>Pseudomonadati</taxon>
        <taxon>Myxococcota</taxon>
        <taxon>Polyangia</taxon>
        <taxon>Polyangiales</taxon>
        <taxon>Polyangiaceae</taxon>
        <taxon>Sorangium</taxon>
    </lineage>
</organism>
<keyword evidence="4 8" id="KW-0028">Amino-acid biosynthesis</keyword>
<reference evidence="10 11" key="1">
    <citation type="submission" date="2014-02" db="EMBL/GenBank/DDBJ databases">
        <title>The small core and large imbalanced accessory genome model reveals a collaborative survival strategy of Sorangium cellulosum strains in nature.</title>
        <authorList>
            <person name="Han K."/>
            <person name="Peng R."/>
            <person name="Blom J."/>
            <person name="Li Y.-Z."/>
        </authorList>
    </citation>
    <scope>NUCLEOTIDE SEQUENCE [LARGE SCALE GENOMIC DNA]</scope>
    <source>
        <strain evidence="10 11">So0011-07</strain>
    </source>
</reference>
<dbReference type="GO" id="GO:0009423">
    <property type="term" value="P:chorismate biosynthetic process"/>
    <property type="evidence" value="ECO:0007669"/>
    <property type="project" value="UniProtKB-UniRule"/>
</dbReference>
<feature type="binding site" evidence="8">
    <location>
        <position position="170"/>
    </location>
    <ligand>
        <name>3-phosphoshikimate</name>
        <dbReference type="ChEBI" id="CHEBI:145989"/>
    </ligand>
</feature>
<feature type="active site" description="Proton acceptor" evidence="8">
    <location>
        <position position="313"/>
    </location>
</feature>
<feature type="domain" description="Enolpyruvate transferase" evidence="9">
    <location>
        <begin position="21"/>
        <end position="418"/>
    </location>
</feature>
<comment type="similarity">
    <text evidence="2 8">Belongs to the EPSP synthase family.</text>
</comment>
<dbReference type="AlphaFoldDB" id="A0A150RR19"/>
<feature type="binding site" evidence="8">
    <location>
        <position position="340"/>
    </location>
    <ligand>
        <name>3-phosphoshikimate</name>
        <dbReference type="ChEBI" id="CHEBI:145989"/>
    </ligand>
</feature>
<evidence type="ECO:0000256" key="3">
    <source>
        <dbReference type="ARBA" id="ARBA00022490"/>
    </source>
</evidence>
<keyword evidence="5 8" id="KW-0808">Transferase</keyword>
<feature type="binding site" evidence="8">
    <location>
        <position position="172"/>
    </location>
    <ligand>
        <name>3-phosphoshikimate</name>
        <dbReference type="ChEBI" id="CHEBI:145989"/>
    </ligand>
</feature>
<feature type="binding site" evidence="8">
    <location>
        <position position="198"/>
    </location>
    <ligand>
        <name>3-phosphoshikimate</name>
        <dbReference type="ChEBI" id="CHEBI:145989"/>
    </ligand>
</feature>
<feature type="binding site" evidence="8">
    <location>
        <position position="344"/>
    </location>
    <ligand>
        <name>phosphoenolpyruvate</name>
        <dbReference type="ChEBI" id="CHEBI:58702"/>
    </ligand>
</feature>
<accession>A0A150RR19</accession>
<dbReference type="GO" id="GO:0005737">
    <property type="term" value="C:cytoplasm"/>
    <property type="evidence" value="ECO:0007669"/>
    <property type="project" value="UniProtKB-SubCell"/>
</dbReference>
<dbReference type="InterPro" id="IPR013792">
    <property type="entry name" value="RNA3'P_cycl/enolpyr_Trfase_a/b"/>
</dbReference>
<dbReference type="NCBIfam" id="TIGR01356">
    <property type="entry name" value="aroA"/>
    <property type="match status" value="1"/>
</dbReference>